<dbReference type="InterPro" id="IPR045851">
    <property type="entry name" value="AMP-bd_C_sf"/>
</dbReference>
<dbReference type="RefSeq" id="WP_156574687.1">
    <property type="nucleotide sequence ID" value="NZ_CP046415.1"/>
</dbReference>
<dbReference type="PROSITE" id="PS00455">
    <property type="entry name" value="AMP_BINDING"/>
    <property type="match status" value="1"/>
</dbReference>
<dbReference type="Pfam" id="PF13193">
    <property type="entry name" value="AMP-binding_C"/>
    <property type="match status" value="1"/>
</dbReference>
<dbReference type="InterPro" id="IPR050237">
    <property type="entry name" value="ATP-dep_AMP-bd_enzyme"/>
</dbReference>
<feature type="region of interest" description="Disordered" evidence="1">
    <location>
        <begin position="498"/>
        <end position="517"/>
    </location>
</feature>
<dbReference type="PANTHER" id="PTHR43767:SF10">
    <property type="entry name" value="SURFACTIN SYNTHASE SUBUNIT 1"/>
    <property type="match status" value="1"/>
</dbReference>
<evidence type="ECO:0000313" key="4">
    <source>
        <dbReference type="EMBL" id="QGT79015.1"/>
    </source>
</evidence>
<sequence length="517" mass="55548">MPIALISTIDRQARDRPRARAVGDRHQWLDYAELAGRLQAARAALRGLDLAAGDRVVLWAGKSVDTVVWLLAMLAEDIVPAPAHPGLKPEQVDHQLARCEARGLLADRARLRQYGQSAFEADWGWWAAGVDAPQGLPSPDANGAVGLPPRETGRFPDRLAMLFFTSGSTGLPKGVMVSEGNLDAGTEVVADYLGLRKDDIIAAVLPLAFDYGLSQVTTGLSVGAAVYLDDYLLPADLKRPLLREHVSVLAGTPGLLVPLSRQPWLSEAPALRVLTNSGGALPTAAVRRLREARPATRLFLMYGLTEAFRATFLPPDEVDAHPDSIGYPLPGTTIGLVDADGRLLGAGETGELVQGGPLVAQGYINDPEASAQRFRSPPRGWPDEAAERVVFSGDRVRMDKAGRLYFEGRLDEQIKVAGFRISPEEIESVAHAAPGIDEAVAVGVSDTESGNQRLVLHVAPHRADIEALRHHLRLHLAPYQQPAAIVAHAALPRSANGKFDRQALTNTGNAYNTGETH</sequence>
<evidence type="ECO:0000256" key="1">
    <source>
        <dbReference type="SAM" id="MobiDB-lite"/>
    </source>
</evidence>
<dbReference type="Gene3D" id="3.30.300.30">
    <property type="match status" value="1"/>
</dbReference>
<dbReference type="KEGG" id="ghl:GM160_08995"/>
<protein>
    <submittedName>
        <fullName evidence="4">AMP-binding protein</fullName>
    </submittedName>
</protein>
<dbReference type="Gene3D" id="3.40.50.12780">
    <property type="entry name" value="N-terminal domain of ligase-like"/>
    <property type="match status" value="1"/>
</dbReference>
<gene>
    <name evidence="4" type="ORF">GM160_08995</name>
</gene>
<dbReference type="Pfam" id="PF00501">
    <property type="entry name" value="AMP-binding"/>
    <property type="match status" value="1"/>
</dbReference>
<organism evidence="4 5">
    <name type="scientific">Guyparkeria halophila</name>
    <dbReference type="NCBI Taxonomy" id="47960"/>
    <lineage>
        <taxon>Bacteria</taxon>
        <taxon>Pseudomonadati</taxon>
        <taxon>Pseudomonadota</taxon>
        <taxon>Gammaproteobacteria</taxon>
        <taxon>Chromatiales</taxon>
        <taxon>Thioalkalibacteraceae</taxon>
        <taxon>Guyparkeria</taxon>
    </lineage>
</organism>
<name>A0A6I6D4D9_9GAMM</name>
<dbReference type="InterPro" id="IPR042099">
    <property type="entry name" value="ANL_N_sf"/>
</dbReference>
<dbReference type="InterPro" id="IPR020845">
    <property type="entry name" value="AMP-binding_CS"/>
</dbReference>
<keyword evidence="5" id="KW-1185">Reference proteome</keyword>
<dbReference type="Proteomes" id="UP000427716">
    <property type="component" value="Chromosome"/>
</dbReference>
<proteinExistence type="predicted"/>
<dbReference type="EMBL" id="CP046415">
    <property type="protein sequence ID" value="QGT79015.1"/>
    <property type="molecule type" value="Genomic_DNA"/>
</dbReference>
<accession>A0A6I6D4D9</accession>
<feature type="domain" description="AMP-dependent synthetase/ligase" evidence="2">
    <location>
        <begin position="10"/>
        <end position="363"/>
    </location>
</feature>
<feature type="domain" description="AMP-binding enzyme C-terminal" evidence="3">
    <location>
        <begin position="425"/>
        <end position="498"/>
    </location>
</feature>
<dbReference type="GO" id="GO:0016877">
    <property type="term" value="F:ligase activity, forming carbon-sulfur bonds"/>
    <property type="evidence" value="ECO:0007669"/>
    <property type="project" value="UniProtKB-ARBA"/>
</dbReference>
<dbReference type="InterPro" id="IPR025110">
    <property type="entry name" value="AMP-bd_C"/>
</dbReference>
<feature type="compositionally biased region" description="Polar residues" evidence="1">
    <location>
        <begin position="503"/>
        <end position="517"/>
    </location>
</feature>
<evidence type="ECO:0000259" key="2">
    <source>
        <dbReference type="Pfam" id="PF00501"/>
    </source>
</evidence>
<dbReference type="SUPFAM" id="SSF56801">
    <property type="entry name" value="Acetyl-CoA synthetase-like"/>
    <property type="match status" value="1"/>
</dbReference>
<dbReference type="AlphaFoldDB" id="A0A6I6D4D9"/>
<reference evidence="4 5" key="1">
    <citation type="submission" date="2019-11" db="EMBL/GenBank/DDBJ databases">
        <authorList>
            <person name="Zhang J."/>
            <person name="Sun C."/>
        </authorList>
    </citation>
    <scope>NUCLEOTIDE SEQUENCE [LARGE SCALE GENOMIC DNA]</scope>
    <source>
        <strain evidence="5">sp2</strain>
    </source>
</reference>
<dbReference type="InterPro" id="IPR000873">
    <property type="entry name" value="AMP-dep_synth/lig_dom"/>
</dbReference>
<evidence type="ECO:0000313" key="5">
    <source>
        <dbReference type="Proteomes" id="UP000427716"/>
    </source>
</evidence>
<dbReference type="PANTHER" id="PTHR43767">
    <property type="entry name" value="LONG-CHAIN-FATTY-ACID--COA LIGASE"/>
    <property type="match status" value="1"/>
</dbReference>
<evidence type="ECO:0000259" key="3">
    <source>
        <dbReference type="Pfam" id="PF13193"/>
    </source>
</evidence>